<keyword evidence="1" id="KW-1133">Transmembrane helix</keyword>
<keyword evidence="1" id="KW-0812">Transmembrane</keyword>
<evidence type="ECO:0008006" key="4">
    <source>
        <dbReference type="Google" id="ProtNLM"/>
    </source>
</evidence>
<organism evidence="2 3">
    <name type="scientific">Clostridium tertium</name>
    <dbReference type="NCBI Taxonomy" id="1559"/>
    <lineage>
        <taxon>Bacteria</taxon>
        <taxon>Bacillati</taxon>
        <taxon>Bacillota</taxon>
        <taxon>Clostridia</taxon>
        <taxon>Eubacteriales</taxon>
        <taxon>Clostridiaceae</taxon>
        <taxon>Clostridium</taxon>
    </lineage>
</organism>
<gene>
    <name evidence="2" type="ORF">NE398_07200</name>
</gene>
<feature type="transmembrane region" description="Helical" evidence="1">
    <location>
        <begin position="6"/>
        <end position="24"/>
    </location>
</feature>
<keyword evidence="3" id="KW-1185">Reference proteome</keyword>
<name>A0A9X3XKF1_9CLOT</name>
<feature type="transmembrane region" description="Helical" evidence="1">
    <location>
        <begin position="76"/>
        <end position="99"/>
    </location>
</feature>
<evidence type="ECO:0000256" key="1">
    <source>
        <dbReference type="SAM" id="Phobius"/>
    </source>
</evidence>
<evidence type="ECO:0000313" key="3">
    <source>
        <dbReference type="Proteomes" id="UP001141183"/>
    </source>
</evidence>
<comment type="caution">
    <text evidence="2">The sequence shown here is derived from an EMBL/GenBank/DDBJ whole genome shotgun (WGS) entry which is preliminary data.</text>
</comment>
<dbReference type="Proteomes" id="UP001141183">
    <property type="component" value="Unassembled WGS sequence"/>
</dbReference>
<accession>A0A9X3XKF1</accession>
<dbReference type="AlphaFoldDB" id="A0A9X3XKF1"/>
<dbReference type="EMBL" id="JAMRYU010000006">
    <property type="protein sequence ID" value="MDC4239951.1"/>
    <property type="molecule type" value="Genomic_DNA"/>
</dbReference>
<dbReference type="RefSeq" id="WP_272470190.1">
    <property type="nucleotide sequence ID" value="NZ_JAMRYU010000006.1"/>
</dbReference>
<keyword evidence="1" id="KW-0472">Membrane</keyword>
<feature type="transmembrane region" description="Helical" evidence="1">
    <location>
        <begin position="36"/>
        <end position="56"/>
    </location>
</feature>
<sequence length="102" mass="11548">MIILLNPASLLLGLIAWILPIISLMQYKKHKNKSWIILSIISISSCAISLFLQIIYNNHLVQINDWSALMDTTDALVFVSAVLIVVTIILNTVTTFIYYKKL</sequence>
<reference evidence="2" key="1">
    <citation type="submission" date="2022-05" db="EMBL/GenBank/DDBJ databases">
        <title>Draft genome sequence of Clostridium tertium strain CP3 isolated from Peru.</title>
        <authorList>
            <person name="Hurtado R."/>
            <person name="Lima L."/>
            <person name="Sousa T."/>
            <person name="Jaiswal A.K."/>
            <person name="Tiwari S."/>
            <person name="Maturrano L."/>
            <person name="Brenig B."/>
            <person name="Azevedo V."/>
        </authorList>
    </citation>
    <scope>NUCLEOTIDE SEQUENCE</scope>
    <source>
        <strain evidence="2">CP3</strain>
    </source>
</reference>
<proteinExistence type="predicted"/>
<evidence type="ECO:0000313" key="2">
    <source>
        <dbReference type="EMBL" id="MDC4239951.1"/>
    </source>
</evidence>
<protein>
    <recommendedName>
        <fullName evidence="4">Cytochrome c oxidase subunit 4</fullName>
    </recommendedName>
</protein>